<protein>
    <submittedName>
        <fullName evidence="10">Sulfate/thiosulfate import ATP-binding protein CysA</fullName>
        <ecNumber evidence="10">3.6.3.25</ecNumber>
    </submittedName>
</protein>
<dbReference type="SUPFAM" id="SSF50331">
    <property type="entry name" value="MOP-like"/>
    <property type="match status" value="1"/>
</dbReference>
<dbReference type="GO" id="GO:0005524">
    <property type="term" value="F:ATP binding"/>
    <property type="evidence" value="ECO:0007669"/>
    <property type="project" value="UniProtKB-KW"/>
</dbReference>
<dbReference type="Pfam" id="PF00005">
    <property type="entry name" value="ABC_tran"/>
    <property type="match status" value="1"/>
</dbReference>
<evidence type="ECO:0000256" key="1">
    <source>
        <dbReference type="ARBA" id="ARBA00022448"/>
    </source>
</evidence>
<dbReference type="InterPro" id="IPR003439">
    <property type="entry name" value="ABC_transporter-like_ATP-bd"/>
</dbReference>
<evidence type="ECO:0000313" key="11">
    <source>
        <dbReference type="Proteomes" id="UP000250079"/>
    </source>
</evidence>
<evidence type="ECO:0000256" key="4">
    <source>
        <dbReference type="ARBA" id="ARBA00022741"/>
    </source>
</evidence>
<dbReference type="RefSeq" id="WP_088917862.1">
    <property type="nucleotide sequence ID" value="NZ_CP018632.1"/>
</dbReference>
<evidence type="ECO:0000256" key="7">
    <source>
        <dbReference type="ARBA" id="ARBA00023065"/>
    </source>
</evidence>
<dbReference type="InterPro" id="IPR008995">
    <property type="entry name" value="Mo/tungstate-bd_C_term_dom"/>
</dbReference>
<dbReference type="GO" id="GO:0015408">
    <property type="term" value="F:ABC-type ferric iron transporter activity"/>
    <property type="evidence" value="ECO:0007669"/>
    <property type="project" value="InterPro"/>
</dbReference>
<dbReference type="OrthoDB" id="9802264at2"/>
<reference evidence="10 11" key="1">
    <citation type="submission" date="2016-12" db="EMBL/GenBank/DDBJ databases">
        <authorList>
            <person name="Song W.-J."/>
            <person name="Kurnit D.M."/>
        </authorList>
    </citation>
    <scope>NUCLEOTIDE SEQUENCE [LARGE SCALE GENOMIC DNA]</scope>
    <source>
        <strain evidence="10 11">IMCC3135</strain>
    </source>
</reference>
<dbReference type="PANTHER" id="PTHR42781">
    <property type="entry name" value="SPERMIDINE/PUTRESCINE IMPORT ATP-BINDING PROTEIN POTA"/>
    <property type="match status" value="1"/>
</dbReference>
<dbReference type="Proteomes" id="UP000250079">
    <property type="component" value="Chromosome"/>
</dbReference>
<evidence type="ECO:0000256" key="3">
    <source>
        <dbReference type="ARBA" id="ARBA00022496"/>
    </source>
</evidence>
<keyword evidence="2" id="KW-1003">Cell membrane</keyword>
<keyword evidence="1" id="KW-0813">Transport</keyword>
<dbReference type="GO" id="GO:0016887">
    <property type="term" value="F:ATP hydrolysis activity"/>
    <property type="evidence" value="ECO:0007669"/>
    <property type="project" value="InterPro"/>
</dbReference>
<evidence type="ECO:0000313" key="10">
    <source>
        <dbReference type="EMBL" id="ASJ72562.1"/>
    </source>
</evidence>
<dbReference type="AlphaFoldDB" id="A0A2Z2NM92"/>
<keyword evidence="3" id="KW-0410">Iron transport</keyword>
<evidence type="ECO:0000256" key="5">
    <source>
        <dbReference type="ARBA" id="ARBA00022840"/>
    </source>
</evidence>
<keyword evidence="6" id="KW-0408">Iron</keyword>
<evidence type="ECO:0000259" key="9">
    <source>
        <dbReference type="PROSITE" id="PS50893"/>
    </source>
</evidence>
<dbReference type="SMART" id="SM00382">
    <property type="entry name" value="AAA"/>
    <property type="match status" value="1"/>
</dbReference>
<proteinExistence type="predicted"/>
<feature type="domain" description="ABC transporter" evidence="9">
    <location>
        <begin position="1"/>
        <end position="235"/>
    </location>
</feature>
<keyword evidence="11" id="KW-1185">Reference proteome</keyword>
<keyword evidence="5 10" id="KW-0067">ATP-binding</keyword>
<dbReference type="KEGG" id="gai:IMCC3135_12370"/>
<keyword evidence="10" id="KW-0378">Hydrolase</keyword>
<accession>A0A2Z2NM92</accession>
<dbReference type="EC" id="3.6.3.25" evidence="10"/>
<evidence type="ECO:0000256" key="2">
    <source>
        <dbReference type="ARBA" id="ARBA00022475"/>
    </source>
</evidence>
<dbReference type="InterPro" id="IPR050093">
    <property type="entry name" value="ABC_SmlMolc_Importer"/>
</dbReference>
<dbReference type="Gene3D" id="3.40.50.300">
    <property type="entry name" value="P-loop containing nucleotide triphosphate hydrolases"/>
    <property type="match status" value="1"/>
</dbReference>
<dbReference type="PANTHER" id="PTHR42781:SF4">
    <property type="entry name" value="SPERMIDINE_PUTRESCINE IMPORT ATP-BINDING PROTEIN POTA"/>
    <property type="match status" value="1"/>
</dbReference>
<dbReference type="EMBL" id="CP018632">
    <property type="protein sequence ID" value="ASJ72562.1"/>
    <property type="molecule type" value="Genomic_DNA"/>
</dbReference>
<dbReference type="InterPro" id="IPR027417">
    <property type="entry name" value="P-loop_NTPase"/>
</dbReference>
<dbReference type="InterPro" id="IPR017871">
    <property type="entry name" value="ABC_transporter-like_CS"/>
</dbReference>
<sequence>MNHALEVRLSQTSPIALDVNLVCQPGEMLALVGPSGSGKSTVLRTIAGLQSVDTARVSCNQQTWLDTSSNIHLSPQKRKVGMVFQHYALFPHKSTLDNVMLAVQNRPAAQRRQQAMEWLARTNMSGLEDRKPHELSGGQRQRVALARALAREPAALLLDEPFSAVDQQTRRKLYRELAQLRTDLHVPILLVTHDISEVQQLADSLCLIHRGRTLQQGKVQEVISAPRSKEIAKLLGHQNLLSARVIKQTATHTVYDLQSKQQLIGQANGFPVGTQVTLLIAPSSVSIRHPGSTENSPNHLHGQVSDAVGLGDELSIRLHLDTIAKALRFRIPFHNASEYGVKPGMPLSVTIREIGIHAIAADTAQS</sequence>
<dbReference type="InterPro" id="IPR015853">
    <property type="entry name" value="ABC_transpr_FbpC"/>
</dbReference>
<evidence type="ECO:0000256" key="8">
    <source>
        <dbReference type="ARBA" id="ARBA00023136"/>
    </source>
</evidence>
<gene>
    <name evidence="10" type="primary">cysA_1</name>
    <name evidence="10" type="ORF">IMCC3135_12370</name>
</gene>
<dbReference type="GO" id="GO:0016020">
    <property type="term" value="C:membrane"/>
    <property type="evidence" value="ECO:0007669"/>
    <property type="project" value="InterPro"/>
</dbReference>
<dbReference type="SUPFAM" id="SSF52540">
    <property type="entry name" value="P-loop containing nucleoside triphosphate hydrolases"/>
    <property type="match status" value="1"/>
</dbReference>
<name>A0A2Z2NM92_9GAMM</name>
<keyword evidence="7" id="KW-0406">Ion transport</keyword>
<dbReference type="CDD" id="cd03259">
    <property type="entry name" value="ABC_Carb_Solutes_like"/>
    <property type="match status" value="1"/>
</dbReference>
<dbReference type="PROSITE" id="PS00211">
    <property type="entry name" value="ABC_TRANSPORTER_1"/>
    <property type="match status" value="1"/>
</dbReference>
<keyword evidence="8" id="KW-0472">Membrane</keyword>
<keyword evidence="4" id="KW-0547">Nucleotide-binding</keyword>
<dbReference type="InterPro" id="IPR003593">
    <property type="entry name" value="AAA+_ATPase"/>
</dbReference>
<dbReference type="PROSITE" id="PS50893">
    <property type="entry name" value="ABC_TRANSPORTER_2"/>
    <property type="match status" value="1"/>
</dbReference>
<organism evidence="10 11">
    <name type="scientific">Granulosicoccus antarcticus IMCC3135</name>
    <dbReference type="NCBI Taxonomy" id="1192854"/>
    <lineage>
        <taxon>Bacteria</taxon>
        <taxon>Pseudomonadati</taxon>
        <taxon>Pseudomonadota</taxon>
        <taxon>Gammaproteobacteria</taxon>
        <taxon>Chromatiales</taxon>
        <taxon>Granulosicoccaceae</taxon>
        <taxon>Granulosicoccus</taxon>
    </lineage>
</organism>
<evidence type="ECO:0000256" key="6">
    <source>
        <dbReference type="ARBA" id="ARBA00023004"/>
    </source>
</evidence>